<feature type="region of interest" description="Disordered" evidence="1">
    <location>
        <begin position="31"/>
        <end position="111"/>
    </location>
</feature>
<feature type="compositionally biased region" description="Basic and acidic residues" evidence="1">
    <location>
        <begin position="36"/>
        <end position="51"/>
    </location>
</feature>
<feature type="signal peptide" evidence="2">
    <location>
        <begin position="1"/>
        <end position="18"/>
    </location>
</feature>
<feature type="region of interest" description="Disordered" evidence="1">
    <location>
        <begin position="185"/>
        <end position="204"/>
    </location>
</feature>
<feature type="compositionally biased region" description="Basic and acidic residues" evidence="1">
    <location>
        <begin position="61"/>
        <end position="84"/>
    </location>
</feature>
<organism evidence="3 4">
    <name type="scientific">Coemansia brasiliensis</name>
    <dbReference type="NCBI Taxonomy" id="2650707"/>
    <lineage>
        <taxon>Eukaryota</taxon>
        <taxon>Fungi</taxon>
        <taxon>Fungi incertae sedis</taxon>
        <taxon>Zoopagomycota</taxon>
        <taxon>Kickxellomycotina</taxon>
        <taxon>Kickxellomycetes</taxon>
        <taxon>Kickxellales</taxon>
        <taxon>Kickxellaceae</taxon>
        <taxon>Coemansia</taxon>
    </lineage>
</organism>
<evidence type="ECO:0000313" key="4">
    <source>
        <dbReference type="Proteomes" id="UP001139887"/>
    </source>
</evidence>
<accession>A0A9W8IFX0</accession>
<dbReference type="AlphaFoldDB" id="A0A9W8IFX0"/>
<gene>
    <name evidence="3" type="ORF">IWW36_001893</name>
</gene>
<evidence type="ECO:0000313" key="3">
    <source>
        <dbReference type="EMBL" id="KAJ2850455.1"/>
    </source>
</evidence>
<keyword evidence="2" id="KW-0732">Signal</keyword>
<sequence length="204" mass="21981">MRLSLTFALAIAAAVVASQPIGADMGGVAVGIRGFGKRDNAPENRKPEENKPQPPPPEQRPAAEKHDEPRHEEPHHEEPHRDVHPPSNGQPEHIHIEHTEHPGGNPNNVEHFSQEIVNRPHEHSNVIKHVSMSGNHIQGKPTAHIVSGTNGISISGKGNTVVTDNLKGGEVVQAFGPDGGVILVQTGKPAPPPQRQPDSKPRRK</sequence>
<keyword evidence="4" id="KW-1185">Reference proteome</keyword>
<evidence type="ECO:0000256" key="1">
    <source>
        <dbReference type="SAM" id="MobiDB-lite"/>
    </source>
</evidence>
<proteinExistence type="predicted"/>
<evidence type="ECO:0000256" key="2">
    <source>
        <dbReference type="SAM" id="SignalP"/>
    </source>
</evidence>
<reference evidence="3" key="1">
    <citation type="submission" date="2022-07" db="EMBL/GenBank/DDBJ databases">
        <title>Phylogenomic reconstructions and comparative analyses of Kickxellomycotina fungi.</title>
        <authorList>
            <person name="Reynolds N.K."/>
            <person name="Stajich J.E."/>
            <person name="Barry K."/>
            <person name="Grigoriev I.V."/>
            <person name="Crous P."/>
            <person name="Smith M.E."/>
        </authorList>
    </citation>
    <scope>NUCLEOTIDE SEQUENCE</scope>
    <source>
        <strain evidence="3">NRRL 1566</strain>
    </source>
</reference>
<feature type="chain" id="PRO_5040843367" evidence="2">
    <location>
        <begin position="19"/>
        <end position="204"/>
    </location>
</feature>
<dbReference type="Proteomes" id="UP001139887">
    <property type="component" value="Unassembled WGS sequence"/>
</dbReference>
<protein>
    <submittedName>
        <fullName evidence="3">Uncharacterized protein</fullName>
    </submittedName>
</protein>
<dbReference type="EMBL" id="JANBUW010000032">
    <property type="protein sequence ID" value="KAJ2850455.1"/>
    <property type="molecule type" value="Genomic_DNA"/>
</dbReference>
<comment type="caution">
    <text evidence="3">The sequence shown here is derived from an EMBL/GenBank/DDBJ whole genome shotgun (WGS) entry which is preliminary data.</text>
</comment>
<name>A0A9W8IFX0_9FUNG</name>
<dbReference type="OrthoDB" id="5592749at2759"/>
<feature type="compositionally biased region" description="Basic and acidic residues" evidence="1">
    <location>
        <begin position="92"/>
        <end position="101"/>
    </location>
</feature>